<keyword evidence="4 9" id="KW-0132">Cell division</keyword>
<dbReference type="STRING" id="905079.L1IVA9"/>
<keyword evidence="9" id="KW-0539">Nucleus</keyword>
<evidence type="ECO:0000256" key="8">
    <source>
        <dbReference type="ARBA" id="ARBA00023328"/>
    </source>
</evidence>
<dbReference type="GeneID" id="17297036"/>
<keyword evidence="8 9" id="KW-0137">Centromere</keyword>
<evidence type="ECO:0000256" key="7">
    <source>
        <dbReference type="ARBA" id="ARBA00023306"/>
    </source>
</evidence>
<evidence type="ECO:0000256" key="4">
    <source>
        <dbReference type="ARBA" id="ARBA00022618"/>
    </source>
</evidence>
<evidence type="ECO:0000256" key="2">
    <source>
        <dbReference type="ARBA" id="ARBA00006379"/>
    </source>
</evidence>
<dbReference type="FunFam" id="3.30.457.50:FF:000001">
    <property type="entry name" value="Probable kinetochore protein spc25"/>
    <property type="match status" value="1"/>
</dbReference>
<proteinExistence type="inferred from homology"/>
<reference evidence="12 14" key="1">
    <citation type="journal article" date="2012" name="Nature">
        <title>Algal genomes reveal evolutionary mosaicism and the fate of nucleomorphs.</title>
        <authorList>
            <consortium name="DOE Joint Genome Institute"/>
            <person name="Curtis B.A."/>
            <person name="Tanifuji G."/>
            <person name="Burki F."/>
            <person name="Gruber A."/>
            <person name="Irimia M."/>
            <person name="Maruyama S."/>
            <person name="Arias M.C."/>
            <person name="Ball S.G."/>
            <person name="Gile G.H."/>
            <person name="Hirakawa Y."/>
            <person name="Hopkins J.F."/>
            <person name="Kuo A."/>
            <person name="Rensing S.A."/>
            <person name="Schmutz J."/>
            <person name="Symeonidi A."/>
            <person name="Elias M."/>
            <person name="Eveleigh R.J."/>
            <person name="Herman E.K."/>
            <person name="Klute M.J."/>
            <person name="Nakayama T."/>
            <person name="Obornik M."/>
            <person name="Reyes-Prieto A."/>
            <person name="Armbrust E.V."/>
            <person name="Aves S.J."/>
            <person name="Beiko R.G."/>
            <person name="Coutinho P."/>
            <person name="Dacks J.B."/>
            <person name="Durnford D.G."/>
            <person name="Fast N.M."/>
            <person name="Green B.R."/>
            <person name="Grisdale C.J."/>
            <person name="Hempel F."/>
            <person name="Henrissat B."/>
            <person name="Hoppner M.P."/>
            <person name="Ishida K."/>
            <person name="Kim E."/>
            <person name="Koreny L."/>
            <person name="Kroth P.G."/>
            <person name="Liu Y."/>
            <person name="Malik S.B."/>
            <person name="Maier U.G."/>
            <person name="McRose D."/>
            <person name="Mock T."/>
            <person name="Neilson J.A."/>
            <person name="Onodera N.T."/>
            <person name="Poole A.M."/>
            <person name="Pritham E.J."/>
            <person name="Richards T.A."/>
            <person name="Rocap G."/>
            <person name="Roy S.W."/>
            <person name="Sarai C."/>
            <person name="Schaack S."/>
            <person name="Shirato S."/>
            <person name="Slamovits C.H."/>
            <person name="Spencer D.F."/>
            <person name="Suzuki S."/>
            <person name="Worden A.Z."/>
            <person name="Zauner S."/>
            <person name="Barry K."/>
            <person name="Bell C."/>
            <person name="Bharti A.K."/>
            <person name="Crow J.A."/>
            <person name="Grimwood J."/>
            <person name="Kramer R."/>
            <person name="Lindquist E."/>
            <person name="Lucas S."/>
            <person name="Salamov A."/>
            <person name="McFadden G.I."/>
            <person name="Lane C.E."/>
            <person name="Keeling P.J."/>
            <person name="Gray M.W."/>
            <person name="Grigoriev I.V."/>
            <person name="Archibald J.M."/>
        </authorList>
    </citation>
    <scope>NUCLEOTIDE SEQUENCE</scope>
    <source>
        <strain evidence="12 14">CCMP2712</strain>
    </source>
</reference>
<evidence type="ECO:0000256" key="10">
    <source>
        <dbReference type="SAM" id="Coils"/>
    </source>
</evidence>
<keyword evidence="7 9" id="KW-0131">Cell cycle</keyword>
<dbReference type="Proteomes" id="UP000011087">
    <property type="component" value="Unassembled WGS sequence"/>
</dbReference>
<evidence type="ECO:0000313" key="13">
    <source>
        <dbReference type="EnsemblProtists" id="EKX40188"/>
    </source>
</evidence>
<accession>L1IVA9</accession>
<keyword evidence="14" id="KW-1185">Reference proteome</keyword>
<dbReference type="PaxDb" id="55529-EKX40188"/>
<dbReference type="OrthoDB" id="6353017at2759"/>
<sequence>MAEELRKEMSDAMARVNMWASTKEKELNNIKIEHTSFLDTQNDLTQRLKQREREAKNKMEKLMQEINKHQEGIRSLKVQNDSLKGKSEELPSELKSLQEELEMEKENYKTILNDLDSQDSSMRRKKHALEMGHELYETRLGLKFDKTNDGSLVFKMRNIDPSFPSREFSFSIRVEEDEKYHVMHCNPEIDGLDQLVAVLNDTNSLSHFVRSVRQSWRQPYAK</sequence>
<dbReference type="Gene3D" id="3.30.457.50">
    <property type="entry name" value="Chromosome segregation protein Spc25"/>
    <property type="match status" value="1"/>
</dbReference>
<dbReference type="InterPro" id="IPR045143">
    <property type="entry name" value="Spc25"/>
</dbReference>
<comment type="similarity">
    <text evidence="2 9">Belongs to the SPC25 family.</text>
</comment>
<keyword evidence="3 9" id="KW-0158">Chromosome</keyword>
<comment type="function">
    <text evidence="9">Acts as a component of the essential kinetochore-associated NDC80 complex, which is required for chromosome segregation and spindle checkpoint activity.</text>
</comment>
<dbReference type="GO" id="GO:0007059">
    <property type="term" value="P:chromosome segregation"/>
    <property type="evidence" value="ECO:0007669"/>
    <property type="project" value="InterPro"/>
</dbReference>
<dbReference type="GO" id="GO:0005634">
    <property type="term" value="C:nucleus"/>
    <property type="evidence" value="ECO:0007669"/>
    <property type="project" value="UniProtKB-SubCell"/>
</dbReference>
<dbReference type="HOGENOM" id="CLU_1247431_0_0_1"/>
<keyword evidence="5 9" id="KW-0498">Mitosis</keyword>
<dbReference type="EnsemblProtists" id="EKX40188">
    <property type="protein sequence ID" value="EKX40188"/>
    <property type="gene ID" value="GUITHDRAFT_113666"/>
</dbReference>
<dbReference type="PANTHER" id="PTHR14281:SF0">
    <property type="entry name" value="KINETOCHORE PROTEIN SPC25"/>
    <property type="match status" value="1"/>
</dbReference>
<evidence type="ECO:0000256" key="1">
    <source>
        <dbReference type="ARBA" id="ARBA00004584"/>
    </source>
</evidence>
<evidence type="ECO:0000313" key="12">
    <source>
        <dbReference type="EMBL" id="EKX40188.1"/>
    </source>
</evidence>
<dbReference type="OMA" id="KNINEFW"/>
<comment type="subunit">
    <text evidence="9">Component of the NDC80 complex.</text>
</comment>
<feature type="coiled-coil region" evidence="10">
    <location>
        <begin position="38"/>
        <end position="118"/>
    </location>
</feature>
<organism evidence="12">
    <name type="scientific">Guillardia theta (strain CCMP2712)</name>
    <name type="common">Cryptophyte</name>
    <dbReference type="NCBI Taxonomy" id="905079"/>
    <lineage>
        <taxon>Eukaryota</taxon>
        <taxon>Cryptophyceae</taxon>
        <taxon>Pyrenomonadales</taxon>
        <taxon>Geminigeraceae</taxon>
        <taxon>Guillardia</taxon>
    </lineage>
</organism>
<dbReference type="RefSeq" id="XP_005827168.1">
    <property type="nucleotide sequence ID" value="XM_005827111.1"/>
</dbReference>
<dbReference type="GO" id="GO:0051301">
    <property type="term" value="P:cell division"/>
    <property type="evidence" value="ECO:0007669"/>
    <property type="project" value="UniProtKB-UniRule"/>
</dbReference>
<gene>
    <name evidence="12" type="ORF">GUITHDRAFT_113666</name>
</gene>
<evidence type="ECO:0000256" key="9">
    <source>
        <dbReference type="RuleBase" id="RU367150"/>
    </source>
</evidence>
<dbReference type="Pfam" id="PF08234">
    <property type="entry name" value="Spindle_Spc25"/>
    <property type="match status" value="1"/>
</dbReference>
<reference evidence="14" key="2">
    <citation type="submission" date="2012-11" db="EMBL/GenBank/DDBJ databases">
        <authorList>
            <person name="Kuo A."/>
            <person name="Curtis B.A."/>
            <person name="Tanifuji G."/>
            <person name="Burki F."/>
            <person name="Gruber A."/>
            <person name="Irimia M."/>
            <person name="Maruyama S."/>
            <person name="Arias M.C."/>
            <person name="Ball S.G."/>
            <person name="Gile G.H."/>
            <person name="Hirakawa Y."/>
            <person name="Hopkins J.F."/>
            <person name="Rensing S.A."/>
            <person name="Schmutz J."/>
            <person name="Symeonidi A."/>
            <person name="Elias M."/>
            <person name="Eveleigh R.J."/>
            <person name="Herman E.K."/>
            <person name="Klute M.J."/>
            <person name="Nakayama T."/>
            <person name="Obornik M."/>
            <person name="Reyes-Prieto A."/>
            <person name="Armbrust E.V."/>
            <person name="Aves S.J."/>
            <person name="Beiko R.G."/>
            <person name="Coutinho P."/>
            <person name="Dacks J.B."/>
            <person name="Durnford D.G."/>
            <person name="Fast N.M."/>
            <person name="Green B.R."/>
            <person name="Grisdale C."/>
            <person name="Hempe F."/>
            <person name="Henrissat B."/>
            <person name="Hoppner M.P."/>
            <person name="Ishida K.-I."/>
            <person name="Kim E."/>
            <person name="Koreny L."/>
            <person name="Kroth P.G."/>
            <person name="Liu Y."/>
            <person name="Malik S.-B."/>
            <person name="Maier U.G."/>
            <person name="McRose D."/>
            <person name="Mock T."/>
            <person name="Neilson J.A."/>
            <person name="Onodera N.T."/>
            <person name="Poole A.M."/>
            <person name="Pritham E.J."/>
            <person name="Richards T.A."/>
            <person name="Rocap G."/>
            <person name="Roy S.W."/>
            <person name="Sarai C."/>
            <person name="Schaack S."/>
            <person name="Shirato S."/>
            <person name="Slamovits C.H."/>
            <person name="Spencer D.F."/>
            <person name="Suzuki S."/>
            <person name="Worden A.Z."/>
            <person name="Zauner S."/>
            <person name="Barry K."/>
            <person name="Bell C."/>
            <person name="Bharti A.K."/>
            <person name="Crow J.A."/>
            <person name="Grimwood J."/>
            <person name="Kramer R."/>
            <person name="Lindquist E."/>
            <person name="Lucas S."/>
            <person name="Salamov A."/>
            <person name="McFadden G.I."/>
            <person name="Lane C.E."/>
            <person name="Keeling P.J."/>
            <person name="Gray M.W."/>
            <person name="Grigoriev I.V."/>
            <person name="Archibald J.M."/>
        </authorList>
    </citation>
    <scope>NUCLEOTIDE SEQUENCE</scope>
    <source>
        <strain evidence="14">CCMP2712</strain>
    </source>
</reference>
<dbReference type="AlphaFoldDB" id="L1IVA9"/>
<dbReference type="InterPro" id="IPR013255">
    <property type="entry name" value="Spc25_C"/>
</dbReference>
<keyword evidence="6 10" id="KW-0175">Coiled coil</keyword>
<evidence type="ECO:0000259" key="11">
    <source>
        <dbReference type="Pfam" id="PF08234"/>
    </source>
</evidence>
<feature type="domain" description="Chromosome segregation protein Spc25 C-terminal" evidence="11">
    <location>
        <begin position="148"/>
        <end position="215"/>
    </location>
</feature>
<name>L1IVA9_GUITC</name>
<dbReference type="EMBL" id="JH993033">
    <property type="protein sequence ID" value="EKX40188.1"/>
    <property type="molecule type" value="Genomic_DNA"/>
</dbReference>
<protein>
    <recommendedName>
        <fullName evidence="9">Kinetochore protein SPC25</fullName>
    </recommendedName>
</protein>
<evidence type="ECO:0000256" key="6">
    <source>
        <dbReference type="ARBA" id="ARBA00023054"/>
    </source>
</evidence>
<comment type="subcellular location">
    <subcellularLocation>
        <location evidence="1">Chromosome</location>
        <location evidence="1">Centromere</location>
    </subcellularLocation>
    <subcellularLocation>
        <location evidence="9">Nucleus</location>
    </subcellularLocation>
    <subcellularLocation>
        <location evidence="9">Chromosome</location>
        <location evidence="9">Centromere</location>
        <location evidence="9">Kinetochore</location>
    </subcellularLocation>
</comment>
<dbReference type="GO" id="GO:0031262">
    <property type="term" value="C:Ndc80 complex"/>
    <property type="evidence" value="ECO:0007669"/>
    <property type="project" value="InterPro"/>
</dbReference>
<dbReference type="CDD" id="cd23784">
    <property type="entry name" value="RWD_Spc25"/>
    <property type="match status" value="1"/>
</dbReference>
<keyword evidence="9" id="KW-0995">Kinetochore</keyword>
<evidence type="ECO:0000256" key="3">
    <source>
        <dbReference type="ARBA" id="ARBA00022454"/>
    </source>
</evidence>
<evidence type="ECO:0000256" key="5">
    <source>
        <dbReference type="ARBA" id="ARBA00022776"/>
    </source>
</evidence>
<evidence type="ECO:0000313" key="14">
    <source>
        <dbReference type="Proteomes" id="UP000011087"/>
    </source>
</evidence>
<dbReference type="PANTHER" id="PTHR14281">
    <property type="entry name" value="KINETOCHORE PROTEIN SPC25-RELATED"/>
    <property type="match status" value="1"/>
</dbReference>
<dbReference type="eggNOG" id="KOG4657">
    <property type="taxonomic scope" value="Eukaryota"/>
</dbReference>
<reference evidence="13" key="3">
    <citation type="submission" date="2015-06" db="UniProtKB">
        <authorList>
            <consortium name="EnsemblProtists"/>
        </authorList>
    </citation>
    <scope>IDENTIFICATION</scope>
</reference>
<dbReference type="KEGG" id="gtt:GUITHDRAFT_113666"/>